<reference evidence="9" key="1">
    <citation type="journal article" date="2014" name="Int. J. Syst. Evol. Microbiol.">
        <title>Complete genome sequence of Corynebacterium casei LMG S-19264T (=DSM 44701T), isolated from a smear-ripened cheese.</title>
        <authorList>
            <consortium name="US DOE Joint Genome Institute (JGI-PGF)"/>
            <person name="Walter F."/>
            <person name="Albersmeier A."/>
            <person name="Kalinowski J."/>
            <person name="Ruckert C."/>
        </authorList>
    </citation>
    <scope>NUCLEOTIDE SEQUENCE</scope>
    <source>
        <strain evidence="9">CGMCC 4.3508</strain>
    </source>
</reference>
<keyword evidence="7" id="KW-0472">Membrane</keyword>
<dbReference type="GO" id="GO:0005886">
    <property type="term" value="C:plasma membrane"/>
    <property type="evidence" value="ECO:0007669"/>
    <property type="project" value="TreeGrafter"/>
</dbReference>
<feature type="region of interest" description="Disordered" evidence="6">
    <location>
        <begin position="650"/>
        <end position="772"/>
    </location>
</feature>
<name>A0A917RVG2_9NOCA</name>
<evidence type="ECO:0000313" key="10">
    <source>
        <dbReference type="Proteomes" id="UP000638263"/>
    </source>
</evidence>
<evidence type="ECO:0000313" key="9">
    <source>
        <dbReference type="EMBL" id="GGL32522.1"/>
    </source>
</evidence>
<dbReference type="Pfam" id="PF08376">
    <property type="entry name" value="NIT"/>
    <property type="match status" value="1"/>
</dbReference>
<gene>
    <name evidence="9" type="ORF">GCM10011588_54170</name>
</gene>
<protein>
    <recommendedName>
        <fullName evidence="2">histidine kinase</fullName>
        <ecNumber evidence="2">2.7.13.3</ecNumber>
    </recommendedName>
</protein>
<dbReference type="InterPro" id="IPR050428">
    <property type="entry name" value="TCS_sensor_his_kinase"/>
</dbReference>
<evidence type="ECO:0000256" key="5">
    <source>
        <dbReference type="ARBA" id="ARBA00022777"/>
    </source>
</evidence>
<feature type="transmembrane region" description="Helical" evidence="7">
    <location>
        <begin position="7"/>
        <end position="30"/>
    </location>
</feature>
<evidence type="ECO:0000256" key="2">
    <source>
        <dbReference type="ARBA" id="ARBA00012438"/>
    </source>
</evidence>
<feature type="compositionally biased region" description="Polar residues" evidence="6">
    <location>
        <begin position="681"/>
        <end position="692"/>
    </location>
</feature>
<evidence type="ECO:0000256" key="7">
    <source>
        <dbReference type="SAM" id="Phobius"/>
    </source>
</evidence>
<keyword evidence="3" id="KW-0597">Phosphoprotein</keyword>
<comment type="catalytic activity">
    <reaction evidence="1">
        <text>ATP + protein L-histidine = ADP + protein N-phospho-L-histidine.</text>
        <dbReference type="EC" id="2.7.13.3"/>
    </reaction>
</comment>
<dbReference type="PANTHER" id="PTHR45436">
    <property type="entry name" value="SENSOR HISTIDINE KINASE YKOH"/>
    <property type="match status" value="1"/>
</dbReference>
<dbReference type="SUPFAM" id="SSF55874">
    <property type="entry name" value="ATPase domain of HSP90 chaperone/DNA topoisomerase II/histidine kinase"/>
    <property type="match status" value="1"/>
</dbReference>
<dbReference type="GO" id="GO:0000160">
    <property type="term" value="P:phosphorelay signal transduction system"/>
    <property type="evidence" value="ECO:0007669"/>
    <property type="project" value="TreeGrafter"/>
</dbReference>
<dbReference type="Gene3D" id="3.30.565.10">
    <property type="entry name" value="Histidine kinase-like ATPase, C-terminal domain"/>
    <property type="match status" value="1"/>
</dbReference>
<evidence type="ECO:0000256" key="3">
    <source>
        <dbReference type="ARBA" id="ARBA00022553"/>
    </source>
</evidence>
<dbReference type="EC" id="2.7.13.3" evidence="2"/>
<dbReference type="AlphaFoldDB" id="A0A917RVG2"/>
<feature type="domain" description="Histidine kinase/HSP90-like ATPase" evidence="8">
    <location>
        <begin position="531"/>
        <end position="644"/>
    </location>
</feature>
<evidence type="ECO:0000256" key="4">
    <source>
        <dbReference type="ARBA" id="ARBA00022679"/>
    </source>
</evidence>
<dbReference type="Proteomes" id="UP000638263">
    <property type="component" value="Unassembled WGS sequence"/>
</dbReference>
<dbReference type="RefSeq" id="WP_058852906.1">
    <property type="nucleotide sequence ID" value="NZ_BMMH01000014.1"/>
</dbReference>
<sequence>MGIRARLLSIVLITSVTLVIVGVGAAGYLVKSSLTATVWANLISGTTTPVISMVQSFEEERRLSLLYLAGDPDAANILVDARQRSDTALAAVIAKGEAAQRLNPDGSAAELETFRPLYNRVPGVRTAIDARAMPHTEAFEFFSTVVGTIFKASMVAARVAPDAGLGIALGYGVEPLRAAEALSQADTLGAVALTRGELTHEQLFEFTRYTGEVRSQVAYSATVLTGPRLAQLQAITDSPDWRQVIAMQDAVVLRGPVIAAETDGTSEYGDEYEQSAQAETAPLPMTVPAWQEASVRVSSALLSLWESQSRDAHAIARAEGTDTAGISLIGGVVVLIVTAVALLAALIGANRFIARMRRLRDDTLELADQRLPDLMRRLDDGAEIDTAAEVAHLDFGTDELGEVADAFNRAQVAAVSAAVAEAKTRAGFRTVFLNIAHRNQLAVHRQLALLDKAERQEENADQLELLFELDHLATRARRHAENLIVLGGEQPGRRWRKPVPLWDLIRGAAAESQDYTRIHTGQIPDLSIAGQATADLIHLLAELMENATAFSPPEAHVEVSAAVVGRGVAVEVADRGLGMSADEITDRNHLLAQPPDFGVTALTGETRLGLFVVATLAARHGASVRLAESVYGGIKAVVLIPAALIESANSPEPPAAPAYTVAPSPAPPETAPATGGVTPRPRSTSGPAQQVTAAAPGGTRPALPRRQRQQADPEPAETPVAEETPRTRTPEQARNLMAAIEGGTRSGRHPRPDPGTADRTRQEGNDDNSSAH</sequence>
<dbReference type="SMART" id="SM00387">
    <property type="entry name" value="HATPase_c"/>
    <property type="match status" value="1"/>
</dbReference>
<dbReference type="InterPro" id="IPR036890">
    <property type="entry name" value="HATPase_C_sf"/>
</dbReference>
<keyword evidence="4" id="KW-0808">Transferase</keyword>
<keyword evidence="7" id="KW-0812">Transmembrane</keyword>
<dbReference type="InterPro" id="IPR013587">
    <property type="entry name" value="Nitrate/nitrite_sensing"/>
</dbReference>
<keyword evidence="7" id="KW-1133">Transmembrane helix</keyword>
<proteinExistence type="predicted"/>
<dbReference type="Pfam" id="PF02518">
    <property type="entry name" value="HATPase_c"/>
    <property type="match status" value="1"/>
</dbReference>
<accession>A0A917RVG2</accession>
<dbReference type="GO" id="GO:0004673">
    <property type="term" value="F:protein histidine kinase activity"/>
    <property type="evidence" value="ECO:0007669"/>
    <property type="project" value="UniProtKB-EC"/>
</dbReference>
<keyword evidence="5 9" id="KW-0418">Kinase</keyword>
<comment type="caution">
    <text evidence="9">The sequence shown here is derived from an EMBL/GenBank/DDBJ whole genome shotgun (WGS) entry which is preliminary data.</text>
</comment>
<organism evidence="9 10">
    <name type="scientific">Nocardia jinanensis</name>
    <dbReference type="NCBI Taxonomy" id="382504"/>
    <lineage>
        <taxon>Bacteria</taxon>
        <taxon>Bacillati</taxon>
        <taxon>Actinomycetota</taxon>
        <taxon>Actinomycetes</taxon>
        <taxon>Mycobacteriales</taxon>
        <taxon>Nocardiaceae</taxon>
        <taxon>Nocardia</taxon>
    </lineage>
</organism>
<evidence type="ECO:0000256" key="1">
    <source>
        <dbReference type="ARBA" id="ARBA00000085"/>
    </source>
</evidence>
<dbReference type="PANTHER" id="PTHR45436:SF5">
    <property type="entry name" value="SENSOR HISTIDINE KINASE TRCS"/>
    <property type="match status" value="1"/>
</dbReference>
<evidence type="ECO:0000256" key="6">
    <source>
        <dbReference type="SAM" id="MobiDB-lite"/>
    </source>
</evidence>
<dbReference type="EMBL" id="BMMH01000014">
    <property type="protein sequence ID" value="GGL32522.1"/>
    <property type="molecule type" value="Genomic_DNA"/>
</dbReference>
<feature type="transmembrane region" description="Helical" evidence="7">
    <location>
        <begin position="326"/>
        <end position="349"/>
    </location>
</feature>
<dbReference type="InterPro" id="IPR003594">
    <property type="entry name" value="HATPase_dom"/>
</dbReference>
<evidence type="ECO:0000259" key="8">
    <source>
        <dbReference type="SMART" id="SM00387"/>
    </source>
</evidence>
<reference evidence="9" key="2">
    <citation type="submission" date="2020-09" db="EMBL/GenBank/DDBJ databases">
        <authorList>
            <person name="Sun Q."/>
            <person name="Zhou Y."/>
        </authorList>
    </citation>
    <scope>NUCLEOTIDE SEQUENCE</scope>
    <source>
        <strain evidence="9">CGMCC 4.3508</strain>
    </source>
</reference>
<feature type="compositionally biased region" description="Basic and acidic residues" evidence="6">
    <location>
        <begin position="750"/>
        <end position="764"/>
    </location>
</feature>
<keyword evidence="10" id="KW-1185">Reference proteome</keyword>